<dbReference type="EMBL" id="ML119655">
    <property type="protein sequence ID" value="RPA85160.1"/>
    <property type="molecule type" value="Genomic_DNA"/>
</dbReference>
<dbReference type="OrthoDB" id="508139at2759"/>
<feature type="compositionally biased region" description="Basic and acidic residues" evidence="1">
    <location>
        <begin position="361"/>
        <end position="384"/>
    </location>
</feature>
<feature type="compositionally biased region" description="Basic residues" evidence="1">
    <location>
        <begin position="17"/>
        <end position="28"/>
    </location>
</feature>
<feature type="region of interest" description="Disordered" evidence="1">
    <location>
        <begin position="357"/>
        <end position="384"/>
    </location>
</feature>
<dbReference type="STRING" id="1160509.A0A3N4ILZ6"/>
<protein>
    <submittedName>
        <fullName evidence="2">Uncharacterized protein</fullName>
    </submittedName>
</protein>
<evidence type="ECO:0000313" key="2">
    <source>
        <dbReference type="EMBL" id="RPA85160.1"/>
    </source>
</evidence>
<dbReference type="AlphaFoldDB" id="A0A3N4ILZ6"/>
<proteinExistence type="predicted"/>
<evidence type="ECO:0000313" key="3">
    <source>
        <dbReference type="Proteomes" id="UP000275078"/>
    </source>
</evidence>
<feature type="region of interest" description="Disordered" evidence="1">
    <location>
        <begin position="1"/>
        <end position="41"/>
    </location>
</feature>
<keyword evidence="3" id="KW-1185">Reference proteome</keyword>
<reference evidence="2 3" key="1">
    <citation type="journal article" date="2018" name="Nat. Ecol. Evol.">
        <title>Pezizomycetes genomes reveal the molecular basis of ectomycorrhizal truffle lifestyle.</title>
        <authorList>
            <person name="Murat C."/>
            <person name="Payen T."/>
            <person name="Noel B."/>
            <person name="Kuo A."/>
            <person name="Morin E."/>
            <person name="Chen J."/>
            <person name="Kohler A."/>
            <person name="Krizsan K."/>
            <person name="Balestrini R."/>
            <person name="Da Silva C."/>
            <person name="Montanini B."/>
            <person name="Hainaut M."/>
            <person name="Levati E."/>
            <person name="Barry K.W."/>
            <person name="Belfiori B."/>
            <person name="Cichocki N."/>
            <person name="Clum A."/>
            <person name="Dockter R.B."/>
            <person name="Fauchery L."/>
            <person name="Guy J."/>
            <person name="Iotti M."/>
            <person name="Le Tacon F."/>
            <person name="Lindquist E.A."/>
            <person name="Lipzen A."/>
            <person name="Malagnac F."/>
            <person name="Mello A."/>
            <person name="Molinier V."/>
            <person name="Miyauchi S."/>
            <person name="Poulain J."/>
            <person name="Riccioni C."/>
            <person name="Rubini A."/>
            <person name="Sitrit Y."/>
            <person name="Splivallo R."/>
            <person name="Traeger S."/>
            <person name="Wang M."/>
            <person name="Zifcakova L."/>
            <person name="Wipf D."/>
            <person name="Zambonelli A."/>
            <person name="Paolocci F."/>
            <person name="Nowrousian M."/>
            <person name="Ottonello S."/>
            <person name="Baldrian P."/>
            <person name="Spatafora J.W."/>
            <person name="Henrissat B."/>
            <person name="Nagy L.G."/>
            <person name="Aury J.M."/>
            <person name="Wincker P."/>
            <person name="Grigoriev I.V."/>
            <person name="Bonfante P."/>
            <person name="Martin F.M."/>
        </authorList>
    </citation>
    <scope>NUCLEOTIDE SEQUENCE [LARGE SCALE GENOMIC DNA]</scope>
    <source>
        <strain evidence="2 3">RN42</strain>
    </source>
</reference>
<gene>
    <name evidence="2" type="ORF">BJ508DRAFT_359244</name>
</gene>
<sequence>MDPKRKGCRSTPGGRRPNPRKSAKKKAPKIQQSEEKLSPLQQYHIRANLKKQFESMIEPDIDMAKLREQEKNRDTSNDKAMFEQFKRLIEGDLMNPRNNNKYVIGSRPGQEDKDDPFTGRIDDRTIERLEAESFKYTITRDGKTEKLTVKLWFEKEEAEGNPDWVEVLAASIQTKDGTEIGGGFARWIRRGSQKLTFWEDLERISDDVCRLAFGIFTRYGQLKDEIINHPVRKGSSVWGKEVDHGSFLSVDQIMIDEAYRRRGIGLFTIRKMMAKCKGRRAIQWVFMWPSHLRNREELSSVQWDRDHNQVVAWAKSIGFRRIGATDFFGFALDENHKSKTLAAEDDYDLPDINDDLDDDYGEKVEPPPEKSAKKMSEHQARKARRAARERLKETTALLTRRNVQGYTPLELLQVRLDEERGSKLVRLVRLIQADKFEGFSDNDTLCLSLLKFGLDGPGKLEANTQLRLRIRYGCTCGACISGILSPRTRYTLATQAGEIMGMMEMMAEDSEDKFEDLDSKFEGWGWSYYSEVPIAVRDQFKTNKALKKGFLHLLNVIRNVINAKILPRIDTLNKMWQEERESFTPEAAAYLAAGGTFESALVTIFNQARDQDEMTGDGELIDVEKYGQEMNALPKCRNDSEFGVVAKCCGMQGYINGHKYKKWDGSEPLCANMLRGVGFREMGLM</sequence>
<accession>A0A3N4ILZ6</accession>
<dbReference type="Proteomes" id="UP000275078">
    <property type="component" value="Unassembled WGS sequence"/>
</dbReference>
<organism evidence="2 3">
    <name type="scientific">Ascobolus immersus RN42</name>
    <dbReference type="NCBI Taxonomy" id="1160509"/>
    <lineage>
        <taxon>Eukaryota</taxon>
        <taxon>Fungi</taxon>
        <taxon>Dikarya</taxon>
        <taxon>Ascomycota</taxon>
        <taxon>Pezizomycotina</taxon>
        <taxon>Pezizomycetes</taxon>
        <taxon>Pezizales</taxon>
        <taxon>Ascobolaceae</taxon>
        <taxon>Ascobolus</taxon>
    </lineage>
</organism>
<name>A0A3N4ILZ6_ASCIM</name>
<evidence type="ECO:0000256" key="1">
    <source>
        <dbReference type="SAM" id="MobiDB-lite"/>
    </source>
</evidence>